<dbReference type="OrthoDB" id="2804335at2759"/>
<accession>K5W190</accession>
<dbReference type="HOGENOM" id="CLU_024266_0_0_1"/>
<dbReference type="InParanoid" id="K5W190"/>
<sequence length="519" mass="57662">MSPSAGAELPSEILSSILNHIMPDLNDYDYSGHEKCRLLKHELVAPSLVCKYWTEAIRPFLFRRLILRSAEDVQFLKRIVYNPQFPTSSLSGAIERIDIYQQTTKTKPWLHHVHGLSARLRQTVFMCTIDSRSEDTASPVGRWTPLDSTPSVTPSYVPLSVLVLNGLVFTSTTELARLVDSFATLVNCYFDGLTFLDSLPIVQSRRSRRRFSSALDECEISRCKEIDLSAQASLACDLLVAAARLGLEDHPWSAVLQALFTLVPSTFNGAFVRLRDRRGRMFDNATIDCFSPAQGDSAGNSIEAEVEVRRPSASRDAEAPVAYIEKVTLRLSFTDAEVVDLLPWDVLRTVIDSPLLHCLRIESRWRQDDEGYETTRRILCSVLCRTQLPWALESGKLQFGHHHPDKSVTSADILSVPTEHTVDDTTITLDAAEQAEYLLRIFHPDGREKYLRELASARRTSVASAHGTSATAPSTARGTQGITNVQVQPERAEEASEQGGEDGTGADREDDQVGTGIES</sequence>
<dbReference type="KEGG" id="pco:PHACADRAFT_261499"/>
<reference evidence="2 3" key="1">
    <citation type="journal article" date="2012" name="BMC Genomics">
        <title>Comparative genomics of the white-rot fungi, Phanerochaete carnosa and P. chrysosporium, to elucidate the genetic basis of the distinct wood types they colonize.</title>
        <authorList>
            <person name="Suzuki H."/>
            <person name="MacDonald J."/>
            <person name="Syed K."/>
            <person name="Salamov A."/>
            <person name="Hori C."/>
            <person name="Aerts A."/>
            <person name="Henrissat B."/>
            <person name="Wiebenga A."/>
            <person name="vanKuyk P.A."/>
            <person name="Barry K."/>
            <person name="Lindquist E."/>
            <person name="LaButti K."/>
            <person name="Lapidus A."/>
            <person name="Lucas S."/>
            <person name="Coutinho P."/>
            <person name="Gong Y."/>
            <person name="Samejima M."/>
            <person name="Mahadevan R."/>
            <person name="Abou-Zaid M."/>
            <person name="de Vries R.P."/>
            <person name="Igarashi K."/>
            <person name="Yadav J.S."/>
            <person name="Grigoriev I.V."/>
            <person name="Master E.R."/>
        </authorList>
    </citation>
    <scope>NUCLEOTIDE SEQUENCE [LARGE SCALE GENOMIC DNA]</scope>
    <source>
        <strain evidence="2 3">HHB-10118-sp</strain>
    </source>
</reference>
<feature type="compositionally biased region" description="Polar residues" evidence="1">
    <location>
        <begin position="461"/>
        <end position="487"/>
    </location>
</feature>
<organism evidence="2 3">
    <name type="scientific">Phanerochaete carnosa (strain HHB-10118-sp)</name>
    <name type="common">White-rot fungus</name>
    <name type="synonym">Peniophora carnosa</name>
    <dbReference type="NCBI Taxonomy" id="650164"/>
    <lineage>
        <taxon>Eukaryota</taxon>
        <taxon>Fungi</taxon>
        <taxon>Dikarya</taxon>
        <taxon>Basidiomycota</taxon>
        <taxon>Agaricomycotina</taxon>
        <taxon>Agaricomycetes</taxon>
        <taxon>Polyporales</taxon>
        <taxon>Phanerochaetaceae</taxon>
        <taxon>Phanerochaete</taxon>
    </lineage>
</organism>
<evidence type="ECO:0000256" key="1">
    <source>
        <dbReference type="SAM" id="MobiDB-lite"/>
    </source>
</evidence>
<evidence type="ECO:0000313" key="3">
    <source>
        <dbReference type="Proteomes" id="UP000008370"/>
    </source>
</evidence>
<dbReference type="GeneID" id="18918011"/>
<evidence type="ECO:0000313" key="2">
    <source>
        <dbReference type="EMBL" id="EKM52845.1"/>
    </source>
</evidence>
<dbReference type="Proteomes" id="UP000008370">
    <property type="component" value="Unassembled WGS sequence"/>
</dbReference>
<name>K5W190_PHACS</name>
<proteinExistence type="predicted"/>
<protein>
    <submittedName>
        <fullName evidence="2">Uncharacterized protein</fullName>
    </submittedName>
</protein>
<dbReference type="AlphaFoldDB" id="K5W190"/>
<keyword evidence="3" id="KW-1185">Reference proteome</keyword>
<dbReference type="RefSeq" id="XP_007399174.1">
    <property type="nucleotide sequence ID" value="XM_007399112.1"/>
</dbReference>
<gene>
    <name evidence="2" type="ORF">PHACADRAFT_261499</name>
</gene>
<feature type="region of interest" description="Disordered" evidence="1">
    <location>
        <begin position="461"/>
        <end position="519"/>
    </location>
</feature>
<dbReference type="EMBL" id="JH930475">
    <property type="protein sequence ID" value="EKM52845.1"/>
    <property type="molecule type" value="Genomic_DNA"/>
</dbReference>